<dbReference type="InterPro" id="IPR042098">
    <property type="entry name" value="TauD-like_sf"/>
</dbReference>
<reference evidence="2" key="1">
    <citation type="journal article" date="2014" name="Int. J. Syst. Evol. Microbiol.">
        <title>Complete genome sequence of Corynebacterium casei LMG S-19264T (=DSM 44701T), isolated from a smear-ripened cheese.</title>
        <authorList>
            <consortium name="US DOE Joint Genome Institute (JGI-PGF)"/>
            <person name="Walter F."/>
            <person name="Albersmeier A."/>
            <person name="Kalinowski J."/>
            <person name="Ruckert C."/>
        </authorList>
    </citation>
    <scope>NUCLEOTIDE SEQUENCE</scope>
    <source>
        <strain evidence="2">CGMCC 1.12785</strain>
    </source>
</reference>
<protein>
    <recommendedName>
        <fullName evidence="4">TfdA family taurine catabolism dioxygenase TauD</fullName>
    </recommendedName>
</protein>
<evidence type="ECO:0000256" key="1">
    <source>
        <dbReference type="ARBA" id="ARBA00023002"/>
    </source>
</evidence>
<dbReference type="AlphaFoldDB" id="A0A8J2U1L2"/>
<sequence>MREDMSEGVFKVDDGKRAFLAHAYTYGRYRFDPGCMTPQDSRARRAALHFDSAREAAEQFEWDTPNKVLVINNRRVLHARSDAKDHPDRELKRLAFLIKSEARP</sequence>
<organism evidence="2 3">
    <name type="scientific">Sediminivirga luteola</name>
    <dbReference type="NCBI Taxonomy" id="1774748"/>
    <lineage>
        <taxon>Bacteria</taxon>
        <taxon>Bacillati</taxon>
        <taxon>Actinomycetota</taxon>
        <taxon>Actinomycetes</taxon>
        <taxon>Micrococcales</taxon>
        <taxon>Brevibacteriaceae</taxon>
        <taxon>Sediminivirga</taxon>
    </lineage>
</organism>
<evidence type="ECO:0000313" key="2">
    <source>
        <dbReference type="EMBL" id="GGA29060.1"/>
    </source>
</evidence>
<evidence type="ECO:0008006" key="4">
    <source>
        <dbReference type="Google" id="ProtNLM"/>
    </source>
</evidence>
<dbReference type="GO" id="GO:0016491">
    <property type="term" value="F:oxidoreductase activity"/>
    <property type="evidence" value="ECO:0007669"/>
    <property type="project" value="UniProtKB-KW"/>
</dbReference>
<dbReference type="Gene3D" id="3.60.130.10">
    <property type="entry name" value="Clavaminate synthase-like"/>
    <property type="match status" value="1"/>
</dbReference>
<dbReference type="Proteomes" id="UP000616114">
    <property type="component" value="Unassembled WGS sequence"/>
</dbReference>
<accession>A0A8J2U1L2</accession>
<reference evidence="2" key="2">
    <citation type="submission" date="2020-09" db="EMBL/GenBank/DDBJ databases">
        <authorList>
            <person name="Sun Q."/>
            <person name="Zhou Y."/>
        </authorList>
    </citation>
    <scope>NUCLEOTIDE SEQUENCE</scope>
    <source>
        <strain evidence="2">CGMCC 1.12785</strain>
    </source>
</reference>
<comment type="caution">
    <text evidence="2">The sequence shown here is derived from an EMBL/GenBank/DDBJ whole genome shotgun (WGS) entry which is preliminary data.</text>
</comment>
<evidence type="ECO:0000313" key="3">
    <source>
        <dbReference type="Proteomes" id="UP000616114"/>
    </source>
</evidence>
<proteinExistence type="predicted"/>
<name>A0A8J2U1L2_9MICO</name>
<gene>
    <name evidence="2" type="ORF">GCM10011333_34590</name>
</gene>
<dbReference type="EMBL" id="BMFY01000032">
    <property type="protein sequence ID" value="GGA29060.1"/>
    <property type="molecule type" value="Genomic_DNA"/>
</dbReference>
<keyword evidence="1" id="KW-0560">Oxidoreductase</keyword>
<dbReference type="SUPFAM" id="SSF51197">
    <property type="entry name" value="Clavaminate synthase-like"/>
    <property type="match status" value="1"/>
</dbReference>
<keyword evidence="3" id="KW-1185">Reference proteome</keyword>